<name>A0A2I5T5D3_SERS3</name>
<dbReference type="PANTHER" id="PTHR30363">
    <property type="entry name" value="HTH-TYPE TRANSCRIPTIONAL REGULATOR SRLR-RELATED"/>
    <property type="match status" value="1"/>
</dbReference>
<dbReference type="Gene3D" id="3.40.50.1360">
    <property type="match status" value="1"/>
</dbReference>
<gene>
    <name evidence="5" type="ORF">CWC46_08075</name>
    <name evidence="6" type="ORF">Ser39006_008080</name>
</gene>
<dbReference type="Pfam" id="PF00455">
    <property type="entry name" value="DeoRC"/>
    <property type="match status" value="1"/>
</dbReference>
<dbReference type="PRINTS" id="PR00037">
    <property type="entry name" value="HTHLACR"/>
</dbReference>
<dbReference type="PANTHER" id="PTHR30363:SF44">
    <property type="entry name" value="AGA OPERON TRANSCRIPTIONAL REPRESSOR-RELATED"/>
    <property type="match status" value="1"/>
</dbReference>
<evidence type="ECO:0000313" key="8">
    <source>
        <dbReference type="Proteomes" id="UP000233778"/>
    </source>
</evidence>
<dbReference type="KEGG" id="serq:CWC46_08075"/>
<feature type="domain" description="HTH deoR-type" evidence="4">
    <location>
        <begin position="8"/>
        <end position="63"/>
    </location>
</feature>
<keyword evidence="7" id="KW-1185">Reference proteome</keyword>
<dbReference type="InterPro" id="IPR001034">
    <property type="entry name" value="DeoR_HTH"/>
</dbReference>
<keyword evidence="2" id="KW-0238">DNA-binding</keyword>
<sequence length="256" mass="27742">MLDYAAFPEQRQALIRQILQENGRVICAKLAAQMNVSEHTIRRDLQELSKEGICKKVYGGAVLQLPDAGSFVSRKGQEFAGKSIIAQKCVEFVKQGSCVFIDSGTTNLAIARALSEDLRVTVVTNSPEIAVELLKRPQCEVIMLGGRVNRTPGGCVGSTAVGQLQGMIFDQAFIGACAMDPDAGLTGFDFEDCEFKKAVVRQSNQVIIALTADKIPGLARYVVADASEIDVMVVEENLNKEFLNAFDAQSIHIVTV</sequence>
<dbReference type="EMBL" id="CP025085">
    <property type="protein sequence ID" value="AUG99780.1"/>
    <property type="molecule type" value="Genomic_DNA"/>
</dbReference>
<dbReference type="InterPro" id="IPR036390">
    <property type="entry name" value="WH_DNA-bd_sf"/>
</dbReference>
<evidence type="ECO:0000256" key="2">
    <source>
        <dbReference type="ARBA" id="ARBA00023125"/>
    </source>
</evidence>
<dbReference type="PROSITE" id="PS00894">
    <property type="entry name" value="HTH_DEOR_1"/>
    <property type="match status" value="1"/>
</dbReference>
<evidence type="ECO:0000259" key="4">
    <source>
        <dbReference type="PROSITE" id="PS51000"/>
    </source>
</evidence>
<evidence type="ECO:0000313" key="5">
    <source>
        <dbReference type="EMBL" id="AUG99780.1"/>
    </source>
</evidence>
<dbReference type="InterPro" id="IPR037171">
    <property type="entry name" value="NagB/RpiA_transferase-like"/>
</dbReference>
<dbReference type="InterPro" id="IPR014036">
    <property type="entry name" value="DeoR-like_C"/>
</dbReference>
<dbReference type="Pfam" id="PF08220">
    <property type="entry name" value="HTH_DeoR"/>
    <property type="match status" value="1"/>
</dbReference>
<protein>
    <submittedName>
        <fullName evidence="6">DeoR/GlpR transcriptional regulator</fullName>
    </submittedName>
</protein>
<dbReference type="InterPro" id="IPR036388">
    <property type="entry name" value="WH-like_DNA-bd_sf"/>
</dbReference>
<dbReference type="Gene3D" id="1.10.10.10">
    <property type="entry name" value="Winged helix-like DNA-binding domain superfamily/Winged helix DNA-binding domain"/>
    <property type="match status" value="1"/>
</dbReference>
<reference evidence="6 7" key="1">
    <citation type="journal article" date="2013" name="Genome Announc.">
        <title>Draft genome sequence of Serratia sp. strain ATCC 39006, a model bacterium for analysis of the biosynthesis and regulation of prodigiosin, a carbapenem, and gas vesicles.</title>
        <authorList>
            <person name="Fineran P.C."/>
            <person name="Iglesias Cans M.C."/>
            <person name="Ramsay J.P."/>
            <person name="Wilf N.M."/>
            <person name="Cossyleon D."/>
            <person name="McNeil M.B."/>
            <person name="Williamson N.R."/>
            <person name="Monson R.E."/>
            <person name="Becher S.A."/>
            <person name="Stanton J.A."/>
            <person name="Brugger K."/>
            <person name="Brown S.D."/>
            <person name="Salmond G.P."/>
        </authorList>
    </citation>
    <scope>NUCLEOTIDE SEQUENCE [LARGE SCALE GENOMIC DNA]</scope>
    <source>
        <strain evidence="6">ATCC 39006</strain>
        <strain evidence="7">ATCC 39006 / SC 11482</strain>
    </source>
</reference>
<proteinExistence type="predicted"/>
<evidence type="ECO:0000313" key="6">
    <source>
        <dbReference type="EMBL" id="AUH04099.1"/>
    </source>
</evidence>
<evidence type="ECO:0000256" key="3">
    <source>
        <dbReference type="ARBA" id="ARBA00023163"/>
    </source>
</evidence>
<keyword evidence="1" id="KW-0805">Transcription regulation</keyword>
<evidence type="ECO:0000256" key="1">
    <source>
        <dbReference type="ARBA" id="ARBA00023015"/>
    </source>
</evidence>
<dbReference type="PROSITE" id="PS51000">
    <property type="entry name" value="HTH_DEOR_2"/>
    <property type="match status" value="1"/>
</dbReference>
<dbReference type="AlphaFoldDB" id="A0A2I5T5D3"/>
<keyword evidence="3" id="KW-0804">Transcription</keyword>
<dbReference type="KEGG" id="sera:Ser39006_008080"/>
<dbReference type="Proteomes" id="UP000017700">
    <property type="component" value="Chromosome"/>
</dbReference>
<dbReference type="OrthoDB" id="9814815at2"/>
<dbReference type="InterPro" id="IPR018356">
    <property type="entry name" value="Tscrpt_reg_HTH_DeoR_CS"/>
</dbReference>
<dbReference type="InterPro" id="IPR050313">
    <property type="entry name" value="Carb_Metab_HTH_regulators"/>
</dbReference>
<reference evidence="6" key="2">
    <citation type="submission" date="2013-09" db="EMBL/GenBank/DDBJ databases">
        <authorList>
            <person name="Wang G."/>
            <person name="Yang Y."/>
            <person name="Su Y."/>
        </authorList>
    </citation>
    <scope>NUCLEOTIDE SEQUENCE</scope>
    <source>
        <strain evidence="6">ATCC 39006</strain>
    </source>
</reference>
<dbReference type="EMBL" id="CP025084">
    <property type="protein sequence ID" value="AUH04099.1"/>
    <property type="molecule type" value="Genomic_DNA"/>
</dbReference>
<dbReference type="SUPFAM" id="SSF100950">
    <property type="entry name" value="NagB/RpiA/CoA transferase-like"/>
    <property type="match status" value="1"/>
</dbReference>
<organism evidence="6 7">
    <name type="scientific">Serratia sp. (strain ATCC 39006)</name>
    <name type="common">Prodigiosinella confusarubida</name>
    <dbReference type="NCBI Taxonomy" id="104623"/>
    <lineage>
        <taxon>Bacteria</taxon>
        <taxon>Pseudomonadati</taxon>
        <taxon>Pseudomonadota</taxon>
        <taxon>Gammaproteobacteria</taxon>
        <taxon>Enterobacterales</taxon>
        <taxon>Pectobacteriaceae</taxon>
        <taxon>Prodigiosinella</taxon>
    </lineage>
</organism>
<dbReference type="RefSeq" id="WP_021017378.1">
    <property type="nucleotide sequence ID" value="NZ_CP025084.1"/>
</dbReference>
<reference evidence="5 8" key="3">
    <citation type="submission" date="2017-11" db="EMBL/GenBank/DDBJ databases">
        <title>Complete genome sequence of Serratia sp. ATCC 39006 LacA.</title>
        <authorList>
            <person name="Hampton H.G."/>
            <person name="Jackson S.A."/>
            <person name="Jauregui R."/>
            <person name="Poulter G.T.M."/>
            <person name="Salmond G.P.C."/>
            <person name="Fineran P.C."/>
        </authorList>
    </citation>
    <scope>NUCLEOTIDE SEQUENCE [LARGE SCALE GENOMIC DNA]</scope>
    <source>
        <strain evidence="5 8">ATCC 39006</strain>
    </source>
</reference>
<accession>A0A2I5T5D3</accession>
<dbReference type="SMART" id="SM00420">
    <property type="entry name" value="HTH_DEOR"/>
    <property type="match status" value="1"/>
</dbReference>
<dbReference type="GO" id="GO:0003677">
    <property type="term" value="F:DNA binding"/>
    <property type="evidence" value="ECO:0007669"/>
    <property type="project" value="UniProtKB-KW"/>
</dbReference>
<dbReference type="Proteomes" id="UP000233778">
    <property type="component" value="Chromosome"/>
</dbReference>
<reference evidence="6" key="4">
    <citation type="submission" date="2017-11" db="EMBL/GenBank/DDBJ databases">
        <title>Complete genome sequence of Serratia sp. ATCC 39006.</title>
        <authorList>
            <person name="Hampton H.G."/>
            <person name="Jackson S.A."/>
            <person name="Jauregui R."/>
            <person name="Poulter G.T.M."/>
            <person name="Salmond G.P.C."/>
            <person name="Fineran P.C."/>
        </authorList>
    </citation>
    <scope>NUCLEOTIDE SEQUENCE</scope>
    <source>
        <strain evidence="6">ATCC 39006</strain>
    </source>
</reference>
<dbReference type="STRING" id="104623.Ser39006_04118"/>
<dbReference type="SUPFAM" id="SSF46785">
    <property type="entry name" value="Winged helix' DNA-binding domain"/>
    <property type="match status" value="1"/>
</dbReference>
<dbReference type="SMART" id="SM01134">
    <property type="entry name" value="DeoRC"/>
    <property type="match status" value="1"/>
</dbReference>
<dbReference type="GO" id="GO:0003700">
    <property type="term" value="F:DNA-binding transcription factor activity"/>
    <property type="evidence" value="ECO:0007669"/>
    <property type="project" value="InterPro"/>
</dbReference>
<evidence type="ECO:0000313" key="7">
    <source>
        <dbReference type="Proteomes" id="UP000017700"/>
    </source>
</evidence>